<dbReference type="EMBL" id="JBHUJB010000020">
    <property type="protein sequence ID" value="MFD2158053.1"/>
    <property type="molecule type" value="Genomic_DNA"/>
</dbReference>
<dbReference type="RefSeq" id="WP_377088806.1">
    <property type="nucleotide sequence ID" value="NZ_JBHSJL010000014.1"/>
</dbReference>
<dbReference type="Pfam" id="PF14499">
    <property type="entry name" value="DUF4437"/>
    <property type="match status" value="1"/>
</dbReference>
<protein>
    <submittedName>
        <fullName evidence="1">DUF4437 domain-containing protein</fullName>
    </submittedName>
</protein>
<evidence type="ECO:0000313" key="2">
    <source>
        <dbReference type="Proteomes" id="UP001597389"/>
    </source>
</evidence>
<name>A0ABW4Z7U1_9BACT</name>
<gene>
    <name evidence="1" type="ORF">ACFSW8_03985</name>
</gene>
<sequence>MAYIEIDSGPYLVMPKEKAFDKGERPVNIVPSNLVWLKHAQTSWITPHTSESPSPEIAFLWGNPSAQQKSGSFLRLPNTFKGEIKSQNGLLRIVVVKGQLNDTQDPILTLSPGEFFTIKDNQSMPIQTEADNDCTLYIHADGAYTVTTAE</sequence>
<accession>A0ABW4Z7U1</accession>
<dbReference type="InterPro" id="IPR028013">
    <property type="entry name" value="DUF4437"/>
</dbReference>
<proteinExistence type="predicted"/>
<comment type="caution">
    <text evidence="1">The sequence shown here is derived from an EMBL/GenBank/DDBJ whole genome shotgun (WGS) entry which is preliminary data.</text>
</comment>
<dbReference type="Proteomes" id="UP001597389">
    <property type="component" value="Unassembled WGS sequence"/>
</dbReference>
<reference evidence="2" key="1">
    <citation type="journal article" date="2019" name="Int. J. Syst. Evol. Microbiol.">
        <title>The Global Catalogue of Microorganisms (GCM) 10K type strain sequencing project: providing services to taxonomists for standard genome sequencing and annotation.</title>
        <authorList>
            <consortium name="The Broad Institute Genomics Platform"/>
            <consortium name="The Broad Institute Genome Sequencing Center for Infectious Disease"/>
            <person name="Wu L."/>
            <person name="Ma J."/>
        </authorList>
    </citation>
    <scope>NUCLEOTIDE SEQUENCE [LARGE SCALE GENOMIC DNA]</scope>
    <source>
        <strain evidence="2">CCUG 57942</strain>
    </source>
</reference>
<organism evidence="1 2">
    <name type="scientific">Rubritalea tangerina</name>
    <dbReference type="NCBI Taxonomy" id="430798"/>
    <lineage>
        <taxon>Bacteria</taxon>
        <taxon>Pseudomonadati</taxon>
        <taxon>Verrucomicrobiota</taxon>
        <taxon>Verrucomicrobiia</taxon>
        <taxon>Verrucomicrobiales</taxon>
        <taxon>Rubritaleaceae</taxon>
        <taxon>Rubritalea</taxon>
    </lineage>
</organism>
<evidence type="ECO:0000313" key="1">
    <source>
        <dbReference type="EMBL" id="MFD2158053.1"/>
    </source>
</evidence>
<keyword evidence="2" id="KW-1185">Reference proteome</keyword>